<dbReference type="GO" id="GO:0016740">
    <property type="term" value="F:transferase activity"/>
    <property type="evidence" value="ECO:0007669"/>
    <property type="project" value="UniProtKB-KW"/>
</dbReference>
<name>A0ABX7FVF9_BRECH</name>
<evidence type="ECO:0000259" key="4">
    <source>
        <dbReference type="Pfam" id="PF22624"/>
    </source>
</evidence>
<dbReference type="InterPro" id="IPR008278">
    <property type="entry name" value="4-PPantetheinyl_Trfase_dom"/>
</dbReference>
<comment type="similarity">
    <text evidence="1">Belongs to the P-Pant transferase superfamily. Gsp/Sfp/HetI/AcpT family.</text>
</comment>
<dbReference type="PANTHER" id="PTHR12215">
    <property type="entry name" value="PHOSPHOPANTETHEINE TRANSFERASE"/>
    <property type="match status" value="1"/>
</dbReference>
<protein>
    <submittedName>
        <fullName evidence="5">4'-phosphopantetheinyl transferase superfamily protein</fullName>
    </submittedName>
</protein>
<dbReference type="Pfam" id="PF01648">
    <property type="entry name" value="ACPS"/>
    <property type="match status" value="1"/>
</dbReference>
<dbReference type="PANTHER" id="PTHR12215:SF10">
    <property type="entry name" value="L-AMINOADIPATE-SEMIALDEHYDE DEHYDROGENASE-PHOSPHOPANTETHEINYL TRANSFERASE"/>
    <property type="match status" value="1"/>
</dbReference>
<dbReference type="InterPro" id="IPR050559">
    <property type="entry name" value="P-Pant_transferase_sf"/>
</dbReference>
<feature type="domain" description="4'-phosphopantetheinyl transferase" evidence="3">
    <location>
        <begin position="134"/>
        <end position="203"/>
    </location>
</feature>
<proteinExistence type="inferred from homology"/>
<dbReference type="InterPro" id="IPR055066">
    <property type="entry name" value="AASDHPPT_N"/>
</dbReference>
<reference evidence="5 6" key="1">
    <citation type="submission" date="2021-01" db="EMBL/GenBank/DDBJ databases">
        <title>Identification of strong promoters based on the transcriptome of Brevibacillus choshinensis.</title>
        <authorList>
            <person name="Yao D."/>
            <person name="Zhang K."/>
            <person name="Wu J."/>
        </authorList>
    </citation>
    <scope>NUCLEOTIDE SEQUENCE [LARGE SCALE GENOMIC DNA]</scope>
    <source>
        <strain evidence="5 6">HPD31-SP3</strain>
    </source>
</reference>
<feature type="domain" description="4'-phosphopantetheinyl transferase N-terminal" evidence="4">
    <location>
        <begin position="50"/>
        <end position="125"/>
    </location>
</feature>
<keyword evidence="6" id="KW-1185">Reference proteome</keyword>
<dbReference type="Proteomes" id="UP000596248">
    <property type="component" value="Chromosome"/>
</dbReference>
<evidence type="ECO:0000259" key="3">
    <source>
        <dbReference type="Pfam" id="PF01648"/>
    </source>
</evidence>
<keyword evidence="2 5" id="KW-0808">Transferase</keyword>
<organism evidence="5 6">
    <name type="scientific">Brevibacillus choshinensis</name>
    <dbReference type="NCBI Taxonomy" id="54911"/>
    <lineage>
        <taxon>Bacteria</taxon>
        <taxon>Bacillati</taxon>
        <taxon>Bacillota</taxon>
        <taxon>Bacilli</taxon>
        <taxon>Bacillales</taxon>
        <taxon>Paenibacillaceae</taxon>
        <taxon>Brevibacillus</taxon>
    </lineage>
</organism>
<accession>A0ABX7FVF9</accession>
<evidence type="ECO:0000313" key="6">
    <source>
        <dbReference type="Proteomes" id="UP000596248"/>
    </source>
</evidence>
<dbReference type="RefSeq" id="WP_203356726.1">
    <property type="nucleotide sequence ID" value="NZ_CP069127.1"/>
</dbReference>
<dbReference type="Gene3D" id="3.90.470.20">
    <property type="entry name" value="4'-phosphopantetheinyl transferase domain"/>
    <property type="match status" value="2"/>
</dbReference>
<evidence type="ECO:0000256" key="1">
    <source>
        <dbReference type="ARBA" id="ARBA00010990"/>
    </source>
</evidence>
<dbReference type="SUPFAM" id="SSF56214">
    <property type="entry name" value="4'-phosphopantetheinyl transferase"/>
    <property type="match status" value="2"/>
</dbReference>
<evidence type="ECO:0000313" key="5">
    <source>
        <dbReference type="EMBL" id="QRG69740.1"/>
    </source>
</evidence>
<gene>
    <name evidence="5" type="ORF">JNE38_11815</name>
</gene>
<dbReference type="EMBL" id="CP069127">
    <property type="protein sequence ID" value="QRG69740.1"/>
    <property type="molecule type" value="Genomic_DNA"/>
</dbReference>
<dbReference type="Pfam" id="PF22624">
    <property type="entry name" value="AASDHPPT_N"/>
    <property type="match status" value="1"/>
</dbReference>
<sequence>MLVSVASEYDCWERGEWPIEAANGGPFLKKKEVHVWVASVSSVLPGNFDLSHEEEAKATRFLSRLDQKRYRFSRMLLRLLLSAYVQCDPSVLRFGKNHVGKPFLFSGDKESHIRFNLSHTRDAVCYVMAFDQEVGIDMEYIDDRFDWQSVSHSFFSDLEKQLLHSKQGNDQLIAFYQIWTRKEAYLKAKGMGLAGLDEWGRLKDTSTFEDVCLHDFRYRDQYVGTLALESTLPSVRYFQFPNA</sequence>
<evidence type="ECO:0000256" key="2">
    <source>
        <dbReference type="ARBA" id="ARBA00022679"/>
    </source>
</evidence>
<dbReference type="InterPro" id="IPR037143">
    <property type="entry name" value="4-PPantetheinyl_Trfase_dom_sf"/>
</dbReference>